<reference evidence="1" key="1">
    <citation type="submission" date="2019-09" db="EMBL/GenBank/DDBJ databases">
        <title>Draft genome sequences of 48 bacterial type strains from the CCUG.</title>
        <authorList>
            <person name="Tunovic T."/>
            <person name="Pineiro-Iglesias B."/>
            <person name="Unosson C."/>
            <person name="Inganas E."/>
            <person name="Ohlen M."/>
            <person name="Cardew S."/>
            <person name="Jensie-Markopoulos S."/>
            <person name="Salva-Serra F."/>
            <person name="Jaen-Luchoro D."/>
            <person name="Karlsson R."/>
            <person name="Svensson-Stadler L."/>
            <person name="Chun J."/>
            <person name="Moore E."/>
        </authorList>
    </citation>
    <scope>NUCLEOTIDE SEQUENCE</scope>
    <source>
        <strain evidence="1">CCUG 50899</strain>
    </source>
</reference>
<protein>
    <submittedName>
        <fullName evidence="1">Uncharacterized protein</fullName>
    </submittedName>
</protein>
<name>A0A643EXX1_9HYPH</name>
<evidence type="ECO:0000313" key="1">
    <source>
        <dbReference type="EMBL" id="KAB0570588.1"/>
    </source>
</evidence>
<sequence length="129" mass="13396">MRDLANNIAVFSALAPAVQAANATGTVIDRKGFEKVTYVVNTGAIAADGDFTFKVQDSDTITPADFADVDPKWIIGEAPDTLEATSAYKLGYWGHKRYTRLVLTKAGGTSIAAGAVAVLAGAHARPVGA</sequence>
<proteinExistence type="predicted"/>
<dbReference type="RefSeq" id="WP_128094010.1">
    <property type="nucleotide sequence ID" value="NZ_JBHEEN010000006.1"/>
</dbReference>
<dbReference type="EMBL" id="VZPE01000006">
    <property type="protein sequence ID" value="KAB0570588.1"/>
    <property type="molecule type" value="Genomic_DNA"/>
</dbReference>
<comment type="caution">
    <text evidence="1">The sequence shown here is derived from an EMBL/GenBank/DDBJ whole genome shotgun (WGS) entry which is preliminary data.</text>
</comment>
<dbReference type="AlphaFoldDB" id="A0A643EXX1"/>
<organism evidence="1">
    <name type="scientific">Brucella pituitosa</name>
    <dbReference type="NCBI Taxonomy" id="571256"/>
    <lineage>
        <taxon>Bacteria</taxon>
        <taxon>Pseudomonadati</taxon>
        <taxon>Pseudomonadota</taxon>
        <taxon>Alphaproteobacteria</taxon>
        <taxon>Hyphomicrobiales</taxon>
        <taxon>Brucellaceae</taxon>
        <taxon>Brucella/Ochrobactrum group</taxon>
        <taxon>Brucella</taxon>
    </lineage>
</organism>
<accession>A0A643EXX1</accession>
<gene>
    <name evidence="1" type="ORF">F7Q93_15215</name>
</gene>